<accession>A0AA38PHY5</accession>
<organism evidence="2 3">
    <name type="scientific">Lentinula raphanica</name>
    <dbReference type="NCBI Taxonomy" id="153919"/>
    <lineage>
        <taxon>Eukaryota</taxon>
        <taxon>Fungi</taxon>
        <taxon>Dikarya</taxon>
        <taxon>Basidiomycota</taxon>
        <taxon>Agaricomycotina</taxon>
        <taxon>Agaricomycetes</taxon>
        <taxon>Agaricomycetidae</taxon>
        <taxon>Agaricales</taxon>
        <taxon>Marasmiineae</taxon>
        <taxon>Omphalotaceae</taxon>
        <taxon>Lentinula</taxon>
    </lineage>
</organism>
<name>A0AA38PHY5_9AGAR</name>
<feature type="region of interest" description="Disordered" evidence="1">
    <location>
        <begin position="93"/>
        <end position="155"/>
    </location>
</feature>
<evidence type="ECO:0000313" key="3">
    <source>
        <dbReference type="Proteomes" id="UP001163846"/>
    </source>
</evidence>
<gene>
    <name evidence="2" type="ORF">F5878DRAFT_605858</name>
</gene>
<reference evidence="2" key="1">
    <citation type="submission" date="2022-08" db="EMBL/GenBank/DDBJ databases">
        <authorList>
            <consortium name="DOE Joint Genome Institute"/>
            <person name="Min B."/>
            <person name="Riley R."/>
            <person name="Sierra-Patev S."/>
            <person name="Naranjo-Ortiz M."/>
            <person name="Looney B."/>
            <person name="Konkel Z."/>
            <person name="Slot J.C."/>
            <person name="Sakamoto Y."/>
            <person name="Steenwyk J.L."/>
            <person name="Rokas A."/>
            <person name="Carro J."/>
            <person name="Camarero S."/>
            <person name="Ferreira P."/>
            <person name="Molpeceres G."/>
            <person name="Ruiz-Duenas F.J."/>
            <person name="Serrano A."/>
            <person name="Henrissat B."/>
            <person name="Drula E."/>
            <person name="Hughes K.W."/>
            <person name="Mata J.L."/>
            <person name="Ishikawa N.K."/>
            <person name="Vargas-Isla R."/>
            <person name="Ushijima S."/>
            <person name="Smith C.A."/>
            <person name="Ahrendt S."/>
            <person name="Andreopoulos W."/>
            <person name="He G."/>
            <person name="Labutti K."/>
            <person name="Lipzen A."/>
            <person name="Ng V."/>
            <person name="Sandor L."/>
            <person name="Barry K."/>
            <person name="Martinez A.T."/>
            <person name="Xiao Y."/>
            <person name="Gibbons J.G."/>
            <person name="Terashima K."/>
            <person name="Hibbett D.S."/>
            <person name="Grigoriev I.V."/>
        </authorList>
    </citation>
    <scope>NUCLEOTIDE SEQUENCE</scope>
    <source>
        <strain evidence="2">TFB9207</strain>
    </source>
</reference>
<dbReference type="AlphaFoldDB" id="A0AA38PHY5"/>
<dbReference type="Proteomes" id="UP001163846">
    <property type="component" value="Unassembled WGS sequence"/>
</dbReference>
<evidence type="ECO:0000313" key="2">
    <source>
        <dbReference type="EMBL" id="KAJ3843056.1"/>
    </source>
</evidence>
<feature type="compositionally biased region" description="Pro residues" evidence="1">
    <location>
        <begin position="144"/>
        <end position="154"/>
    </location>
</feature>
<evidence type="ECO:0000256" key="1">
    <source>
        <dbReference type="SAM" id="MobiDB-lite"/>
    </source>
</evidence>
<keyword evidence="3" id="KW-1185">Reference proteome</keyword>
<feature type="compositionally biased region" description="Polar residues" evidence="1">
    <location>
        <begin position="130"/>
        <end position="139"/>
    </location>
</feature>
<comment type="caution">
    <text evidence="2">The sequence shown here is derived from an EMBL/GenBank/DDBJ whole genome shotgun (WGS) entry which is preliminary data.</text>
</comment>
<sequence>MRQIFAHKRWIRDFPKFRAGLRILPSASPPQPCHWQKTTQNENFTTWHSNCILILHQLFTMILLRPNTTAMLFVALGMISALALPVPNDINDHSVQAQGENSKSVDRRSPMGPSPLPHPSANIQPVPKESQMSPTTGPQSKPMRLPPVAIPPSFPEDVQDQLYERDPEYQEPTWDDKVKLLQNSESSWKSLNSKTRLALRSSATYIYKEIVDAQIEWIQQTDFYRSDKSVKAHFDKSIQRVSQPLPDLHTGYGLQLDLEPDDMIVLGLADPDEKYSGASYLSKPYQRQEVHHPRWLEEKTG</sequence>
<proteinExistence type="predicted"/>
<feature type="compositionally biased region" description="Polar residues" evidence="1">
    <location>
        <begin position="93"/>
        <end position="102"/>
    </location>
</feature>
<protein>
    <submittedName>
        <fullName evidence="2">Uncharacterized protein</fullName>
    </submittedName>
</protein>
<dbReference type="EMBL" id="MU805986">
    <property type="protein sequence ID" value="KAJ3843056.1"/>
    <property type="molecule type" value="Genomic_DNA"/>
</dbReference>